<sequence length="315" mass="34972">MLRERPPERYRRSGARNRIISLVAGIALTDHPLRVAMREMTAQLSSALAASAAIAHNASIGAARETVVRELLAPYLPARFQTATGTAVNKVGERSDQLDVMIVDGTAGRPFVNVGGQSVVPVELIYACLQIKTYLAPSTVAGAVENLASLLRLFPPGDEAGGAEERPFTAIVTYKATRDERELFEAFVEANLRLPPEEHVNCLLVLNKFVTVMSEREEDPANPHGNYHPVPRYAADHWSTASFGEDSTLAFYVLLSTELAGYRPPDFSPWTYVTTAELLPSGTLARYWGRYDDPDELAERRRSRHPRKRRKRRAD</sequence>
<evidence type="ECO:0000259" key="1">
    <source>
        <dbReference type="Pfam" id="PF20247"/>
    </source>
</evidence>
<dbReference type="RefSeq" id="WP_270027572.1">
    <property type="nucleotide sequence ID" value="NZ_JAPDDP010000048.1"/>
</dbReference>
<feature type="domain" description="DUF6602" evidence="1">
    <location>
        <begin position="50"/>
        <end position="153"/>
    </location>
</feature>
<dbReference type="InterPro" id="IPR046537">
    <property type="entry name" value="DUF6602"/>
</dbReference>
<gene>
    <name evidence="2" type="ORF">OJ997_22890</name>
</gene>
<dbReference type="Pfam" id="PF20247">
    <property type="entry name" value="DUF6602"/>
    <property type="match status" value="1"/>
</dbReference>
<dbReference type="AlphaFoldDB" id="A0A9X3NAS3"/>
<organism evidence="2 3">
    <name type="scientific">Solirubrobacter phytolaccae</name>
    <dbReference type="NCBI Taxonomy" id="1404360"/>
    <lineage>
        <taxon>Bacteria</taxon>
        <taxon>Bacillati</taxon>
        <taxon>Actinomycetota</taxon>
        <taxon>Thermoleophilia</taxon>
        <taxon>Solirubrobacterales</taxon>
        <taxon>Solirubrobacteraceae</taxon>
        <taxon>Solirubrobacter</taxon>
    </lineage>
</organism>
<dbReference type="Proteomes" id="UP001147653">
    <property type="component" value="Unassembled WGS sequence"/>
</dbReference>
<proteinExistence type="predicted"/>
<keyword evidence="3" id="KW-1185">Reference proteome</keyword>
<comment type="caution">
    <text evidence="2">The sequence shown here is derived from an EMBL/GenBank/DDBJ whole genome shotgun (WGS) entry which is preliminary data.</text>
</comment>
<protein>
    <recommendedName>
        <fullName evidence="1">DUF6602 domain-containing protein</fullName>
    </recommendedName>
</protein>
<evidence type="ECO:0000313" key="3">
    <source>
        <dbReference type="Proteomes" id="UP001147653"/>
    </source>
</evidence>
<name>A0A9X3NAS3_9ACTN</name>
<dbReference type="CDD" id="cd21173">
    <property type="entry name" value="NucC-like"/>
    <property type="match status" value="1"/>
</dbReference>
<dbReference type="EMBL" id="JAPDDP010000048">
    <property type="protein sequence ID" value="MDA0183175.1"/>
    <property type="molecule type" value="Genomic_DNA"/>
</dbReference>
<reference evidence="2" key="1">
    <citation type="submission" date="2022-10" db="EMBL/GenBank/DDBJ databases">
        <title>The WGS of Solirubrobacter phytolaccae KCTC 29190.</title>
        <authorList>
            <person name="Jiang Z."/>
        </authorList>
    </citation>
    <scope>NUCLEOTIDE SEQUENCE</scope>
    <source>
        <strain evidence="2">KCTC 29190</strain>
    </source>
</reference>
<accession>A0A9X3NAS3</accession>
<evidence type="ECO:0000313" key="2">
    <source>
        <dbReference type="EMBL" id="MDA0183175.1"/>
    </source>
</evidence>